<reference evidence="3" key="1">
    <citation type="journal article" date="2019" name="Int. J. Syst. Evol. Microbiol.">
        <title>The Global Catalogue of Microorganisms (GCM) 10K type strain sequencing project: providing services to taxonomists for standard genome sequencing and annotation.</title>
        <authorList>
            <consortium name="The Broad Institute Genomics Platform"/>
            <consortium name="The Broad Institute Genome Sequencing Center for Infectious Disease"/>
            <person name="Wu L."/>
            <person name="Ma J."/>
        </authorList>
    </citation>
    <scope>NUCLEOTIDE SEQUENCE [LARGE SCALE GENOMIC DNA]</scope>
    <source>
        <strain evidence="3">JCM 12696</strain>
    </source>
</reference>
<accession>A0ABP4FQB0</accession>
<gene>
    <name evidence="2" type="ORF">GCM10009654_60440</name>
</gene>
<evidence type="ECO:0000313" key="3">
    <source>
        <dbReference type="Proteomes" id="UP001501371"/>
    </source>
</evidence>
<comment type="caution">
    <text evidence="2">The sequence shown here is derived from an EMBL/GenBank/DDBJ whole genome shotgun (WGS) entry which is preliminary data.</text>
</comment>
<feature type="region of interest" description="Disordered" evidence="1">
    <location>
        <begin position="1"/>
        <end position="112"/>
    </location>
</feature>
<protein>
    <submittedName>
        <fullName evidence="2">Uncharacterized protein</fullName>
    </submittedName>
</protein>
<keyword evidence="3" id="KW-1185">Reference proteome</keyword>
<dbReference type="EMBL" id="BAAAKV010000077">
    <property type="protein sequence ID" value="GAA1195318.1"/>
    <property type="molecule type" value="Genomic_DNA"/>
</dbReference>
<sequence>MLRLLSLSWPYGPPVAESRGTGRPPDTLGPGAGPSGQVSLRERGSRRTAVFTGWDGVGRAGQDLDRTGPGSVRSGTDPTEAGSVRITGRDRIGPRPDRTGAVPVRSGTPMSS</sequence>
<name>A0ABP4FQB0_9ACTN</name>
<proteinExistence type="predicted"/>
<evidence type="ECO:0000256" key="1">
    <source>
        <dbReference type="SAM" id="MobiDB-lite"/>
    </source>
</evidence>
<feature type="compositionally biased region" description="Basic and acidic residues" evidence="1">
    <location>
        <begin position="87"/>
        <end position="98"/>
    </location>
</feature>
<evidence type="ECO:0000313" key="2">
    <source>
        <dbReference type="EMBL" id="GAA1195318.1"/>
    </source>
</evidence>
<dbReference type="Proteomes" id="UP001501371">
    <property type="component" value="Unassembled WGS sequence"/>
</dbReference>
<organism evidence="2 3">
    <name type="scientific">Streptomyces hebeiensis</name>
    <dbReference type="NCBI Taxonomy" id="229486"/>
    <lineage>
        <taxon>Bacteria</taxon>
        <taxon>Bacillati</taxon>
        <taxon>Actinomycetota</taxon>
        <taxon>Actinomycetes</taxon>
        <taxon>Kitasatosporales</taxon>
        <taxon>Streptomycetaceae</taxon>
        <taxon>Streptomyces</taxon>
    </lineage>
</organism>